<name>A0A0V8E2T8_LACLL</name>
<comment type="catalytic activity">
    <reaction evidence="5 6">
        <text>Exonucleolytic cleavage in either 5'- to 3'- or 3'- to 5'-direction to yield nucleoside 5'-phosphates.</text>
        <dbReference type="EC" id="3.1.11.6"/>
    </reaction>
</comment>
<feature type="domain" description="Exonuclease VII large subunit C-terminal" evidence="7">
    <location>
        <begin position="122"/>
        <end position="414"/>
    </location>
</feature>
<evidence type="ECO:0000259" key="8">
    <source>
        <dbReference type="Pfam" id="PF13742"/>
    </source>
</evidence>
<reference evidence="10" key="1">
    <citation type="submission" date="2015-10" db="EMBL/GenBank/DDBJ databases">
        <title>Draft Genome Sequences of 11 Lactococcus lactis subspecies cremoris strains.</title>
        <authorList>
            <person name="Wels M."/>
            <person name="Backus L."/>
            <person name="Boekhorst J."/>
            <person name="Dijkstra A."/>
            <person name="Beerthuizen M."/>
            <person name="Kelly W."/>
            <person name="Siezen R."/>
            <person name="Bachmann H."/>
            <person name="Van Hijum S."/>
        </authorList>
    </citation>
    <scope>NUCLEOTIDE SEQUENCE [LARGE SCALE GENOMIC DNA]</scope>
    <source>
        <strain evidence="10">M20</strain>
    </source>
</reference>
<evidence type="ECO:0000256" key="6">
    <source>
        <dbReference type="RuleBase" id="RU004355"/>
    </source>
</evidence>
<comment type="caution">
    <text evidence="9">The sequence shown here is derived from an EMBL/GenBank/DDBJ whole genome shotgun (WGS) entry which is preliminary data.</text>
</comment>
<keyword evidence="1 5" id="KW-0963">Cytoplasm</keyword>
<comment type="subunit">
    <text evidence="5">Heterooligomer composed of large and small subunits.</text>
</comment>
<dbReference type="GO" id="GO:0008855">
    <property type="term" value="F:exodeoxyribonuclease VII activity"/>
    <property type="evidence" value="ECO:0007669"/>
    <property type="project" value="UniProtKB-UniRule"/>
</dbReference>
<keyword evidence="2 5" id="KW-0540">Nuclease</keyword>
<dbReference type="EC" id="3.1.11.6" evidence="5"/>
<feature type="domain" description="OB-fold nucleic acid binding" evidence="8">
    <location>
        <begin position="5"/>
        <end position="98"/>
    </location>
</feature>
<comment type="function">
    <text evidence="5">Bidirectionally degrades single-stranded DNA into large acid-insoluble oligonucleotides, which are then degraded further into small acid-soluble oligonucleotides.</text>
</comment>
<dbReference type="HAMAP" id="MF_00378">
    <property type="entry name" value="Exonuc_7_L"/>
    <property type="match status" value="1"/>
</dbReference>
<dbReference type="GO" id="GO:0005737">
    <property type="term" value="C:cytoplasm"/>
    <property type="evidence" value="ECO:0007669"/>
    <property type="project" value="UniProtKB-SubCell"/>
</dbReference>
<dbReference type="Pfam" id="PF02601">
    <property type="entry name" value="Exonuc_VII_L"/>
    <property type="match status" value="1"/>
</dbReference>
<evidence type="ECO:0000259" key="7">
    <source>
        <dbReference type="Pfam" id="PF02601"/>
    </source>
</evidence>
<dbReference type="InterPro" id="IPR025824">
    <property type="entry name" value="OB-fold_nuc-bd_dom"/>
</dbReference>
<keyword evidence="3 5" id="KW-0378">Hydrolase</keyword>
<dbReference type="PANTHER" id="PTHR30008:SF0">
    <property type="entry name" value="EXODEOXYRIBONUCLEASE 7 LARGE SUBUNIT"/>
    <property type="match status" value="1"/>
</dbReference>
<dbReference type="CDD" id="cd04489">
    <property type="entry name" value="ExoVII_LU_OBF"/>
    <property type="match status" value="1"/>
</dbReference>
<evidence type="ECO:0000256" key="2">
    <source>
        <dbReference type="ARBA" id="ARBA00022722"/>
    </source>
</evidence>
<dbReference type="AlphaFoldDB" id="A0A0V8E2T8"/>
<keyword evidence="4 5" id="KW-0269">Exonuclease</keyword>
<dbReference type="Pfam" id="PF13742">
    <property type="entry name" value="tRNA_anti_2"/>
    <property type="match status" value="1"/>
</dbReference>
<accession>A0A0V8E2T8</accession>
<evidence type="ECO:0000256" key="1">
    <source>
        <dbReference type="ARBA" id="ARBA00022490"/>
    </source>
</evidence>
<dbReference type="PANTHER" id="PTHR30008">
    <property type="entry name" value="EXODEOXYRIBONUCLEASE 7 LARGE SUBUNIT"/>
    <property type="match status" value="1"/>
</dbReference>
<protein>
    <recommendedName>
        <fullName evidence="5">Exodeoxyribonuclease 7 large subunit</fullName>
        <ecNumber evidence="5">3.1.11.6</ecNumber>
    </recommendedName>
    <alternativeName>
        <fullName evidence="5">Exodeoxyribonuclease VII large subunit</fullName>
        <shortName evidence="5">Exonuclease VII large subunit</shortName>
    </alternativeName>
</protein>
<comment type="similarity">
    <text evidence="5 6">Belongs to the XseA family.</text>
</comment>
<evidence type="ECO:0000256" key="3">
    <source>
        <dbReference type="ARBA" id="ARBA00022801"/>
    </source>
</evidence>
<evidence type="ECO:0000313" key="10">
    <source>
        <dbReference type="Proteomes" id="UP000053719"/>
    </source>
</evidence>
<dbReference type="PATRIC" id="fig|1360.114.peg.587"/>
<sequence length="417" mass="47078">MTEYLSVSTLTKYLKAKFDRDPYLERVYLTGEISNFRRRPNHQYFALKDEGAVIQATMWAGQFRKLDFELEEGMKVLAVGRISIYPPSGSYSINIESLVPDGVGALAVKFEQLKKKLTAEGLFEQRWKQTLPQFSKKIAVVTSPSGAVIRDIITTVQRRFPMSQIVLYPTKVQGQGSAEEIAGNIRRANERGDFDVMIIGRGGGSIEDLWGFNEEIVVRAIFESRIPIISSVGHETDVTLADFVADSRAATPTAAAELATPNTKVDLINWANEQEKRLFNRLTHLIKIRRERVDKLSQSVVFRQPERLYDGHLQKLDRLCERLSVLTENKVANMKHRYELSAGKLIPTYGKIVEAKKNKTEQLYQSLLLLDISKIKARGFSLVTDEKGKIIKSVSDVKKGQTLDVELTDGKVIVEVK</sequence>
<dbReference type="Proteomes" id="UP000053719">
    <property type="component" value="Unassembled WGS sequence"/>
</dbReference>
<dbReference type="GO" id="GO:0009318">
    <property type="term" value="C:exodeoxyribonuclease VII complex"/>
    <property type="evidence" value="ECO:0007669"/>
    <property type="project" value="UniProtKB-UniRule"/>
</dbReference>
<dbReference type="InterPro" id="IPR003753">
    <property type="entry name" value="Exonuc_VII_L"/>
</dbReference>
<dbReference type="GO" id="GO:0006308">
    <property type="term" value="P:DNA catabolic process"/>
    <property type="evidence" value="ECO:0007669"/>
    <property type="project" value="UniProtKB-UniRule"/>
</dbReference>
<evidence type="ECO:0000256" key="4">
    <source>
        <dbReference type="ARBA" id="ARBA00022839"/>
    </source>
</evidence>
<comment type="subcellular location">
    <subcellularLocation>
        <location evidence="5 6">Cytoplasm</location>
    </subcellularLocation>
</comment>
<organism evidence="9 10">
    <name type="scientific">Lactococcus lactis subsp. lactis</name>
    <name type="common">Streptococcus lactis</name>
    <dbReference type="NCBI Taxonomy" id="1360"/>
    <lineage>
        <taxon>Bacteria</taxon>
        <taxon>Bacillati</taxon>
        <taxon>Bacillota</taxon>
        <taxon>Bacilli</taxon>
        <taxon>Lactobacillales</taxon>
        <taxon>Streptococcaceae</taxon>
        <taxon>Lactococcus</taxon>
    </lineage>
</organism>
<gene>
    <name evidence="5" type="primary">xseA</name>
    <name evidence="9" type="ORF">M20_1582</name>
</gene>
<evidence type="ECO:0000256" key="5">
    <source>
        <dbReference type="HAMAP-Rule" id="MF_00378"/>
    </source>
</evidence>
<dbReference type="EMBL" id="LKLU01000094">
    <property type="protein sequence ID" value="KSU20148.1"/>
    <property type="molecule type" value="Genomic_DNA"/>
</dbReference>
<proteinExistence type="inferred from homology"/>
<dbReference type="NCBIfam" id="TIGR00237">
    <property type="entry name" value="xseA"/>
    <property type="match status" value="1"/>
</dbReference>
<evidence type="ECO:0000313" key="9">
    <source>
        <dbReference type="EMBL" id="KSU20148.1"/>
    </source>
</evidence>
<dbReference type="RefSeq" id="WP_029343673.1">
    <property type="nucleotide sequence ID" value="NZ_JNLP01000001.1"/>
</dbReference>
<dbReference type="InterPro" id="IPR020579">
    <property type="entry name" value="Exonuc_VII_lsu_C"/>
</dbReference>
<dbReference type="GO" id="GO:0003676">
    <property type="term" value="F:nucleic acid binding"/>
    <property type="evidence" value="ECO:0007669"/>
    <property type="project" value="InterPro"/>
</dbReference>